<dbReference type="InterPro" id="IPR001360">
    <property type="entry name" value="Glyco_hydro_1"/>
</dbReference>
<comment type="caution">
    <text evidence="9">The sequence shown here is derived from an EMBL/GenBank/DDBJ whole genome shotgun (WGS) entry which is preliminary data.</text>
</comment>
<dbReference type="PANTHER" id="PTHR10353:SF36">
    <property type="entry name" value="LP05116P"/>
    <property type="match status" value="1"/>
</dbReference>
<reference evidence="9" key="1">
    <citation type="submission" date="2020-06" db="EMBL/GenBank/DDBJ databases">
        <title>WGS assembly of Ceratodon purpureus strain R40.</title>
        <authorList>
            <person name="Carey S.B."/>
            <person name="Jenkins J."/>
            <person name="Shu S."/>
            <person name="Lovell J.T."/>
            <person name="Sreedasyam A."/>
            <person name="Maumus F."/>
            <person name="Tiley G.P."/>
            <person name="Fernandez-Pozo N."/>
            <person name="Barry K."/>
            <person name="Chen C."/>
            <person name="Wang M."/>
            <person name="Lipzen A."/>
            <person name="Daum C."/>
            <person name="Saski C.A."/>
            <person name="Payton A.C."/>
            <person name="Mcbreen J.C."/>
            <person name="Conrad R.E."/>
            <person name="Kollar L.M."/>
            <person name="Olsson S."/>
            <person name="Huttunen S."/>
            <person name="Landis J.B."/>
            <person name="Wickett N.J."/>
            <person name="Johnson M.G."/>
            <person name="Rensing S.A."/>
            <person name="Grimwood J."/>
            <person name="Schmutz J."/>
            <person name="Mcdaniel S.F."/>
        </authorList>
    </citation>
    <scope>NUCLEOTIDE SEQUENCE</scope>
    <source>
        <strain evidence="9">R40</strain>
    </source>
</reference>
<dbReference type="AlphaFoldDB" id="A0A8T0GVU6"/>
<dbReference type="PROSITE" id="PS00572">
    <property type="entry name" value="GLYCOSYL_HYDROL_F1_1"/>
    <property type="match status" value="1"/>
</dbReference>
<keyword evidence="4 7" id="KW-0326">Glycosidase</keyword>
<feature type="active site" description="Nucleophile" evidence="5">
    <location>
        <position position="425"/>
    </location>
</feature>
<dbReference type="GO" id="GO:0005975">
    <property type="term" value="P:carbohydrate metabolic process"/>
    <property type="evidence" value="ECO:0007669"/>
    <property type="project" value="InterPro"/>
</dbReference>
<dbReference type="Pfam" id="PF00232">
    <property type="entry name" value="Glyco_hydro_1"/>
    <property type="match status" value="1"/>
</dbReference>
<evidence type="ECO:0000256" key="8">
    <source>
        <dbReference type="SAM" id="SignalP"/>
    </source>
</evidence>
<dbReference type="InterPro" id="IPR017853">
    <property type="entry name" value="GH"/>
</dbReference>
<keyword evidence="3 7" id="KW-0378">Hydrolase</keyword>
<comment type="similarity">
    <text evidence="1 6">Belongs to the glycosyl hydrolase 1 family.</text>
</comment>
<evidence type="ECO:0000313" key="10">
    <source>
        <dbReference type="Proteomes" id="UP000822688"/>
    </source>
</evidence>
<evidence type="ECO:0000256" key="3">
    <source>
        <dbReference type="ARBA" id="ARBA00022801"/>
    </source>
</evidence>
<evidence type="ECO:0000256" key="6">
    <source>
        <dbReference type="RuleBase" id="RU003690"/>
    </source>
</evidence>
<evidence type="ECO:0000256" key="7">
    <source>
        <dbReference type="RuleBase" id="RU004468"/>
    </source>
</evidence>
<dbReference type="PROSITE" id="PS00653">
    <property type="entry name" value="GLYCOSYL_HYDROL_F1_2"/>
    <property type="match status" value="1"/>
</dbReference>
<keyword evidence="10" id="KW-1185">Reference proteome</keyword>
<keyword evidence="8" id="KW-0732">Signal</keyword>
<evidence type="ECO:0000256" key="4">
    <source>
        <dbReference type="ARBA" id="ARBA00023295"/>
    </source>
</evidence>
<dbReference type="InterPro" id="IPR018120">
    <property type="entry name" value="Glyco_hydro_1_AS"/>
</dbReference>
<organism evidence="9 10">
    <name type="scientific">Ceratodon purpureus</name>
    <name type="common">Fire moss</name>
    <name type="synonym">Dicranum purpureum</name>
    <dbReference type="NCBI Taxonomy" id="3225"/>
    <lineage>
        <taxon>Eukaryota</taxon>
        <taxon>Viridiplantae</taxon>
        <taxon>Streptophyta</taxon>
        <taxon>Embryophyta</taxon>
        <taxon>Bryophyta</taxon>
        <taxon>Bryophytina</taxon>
        <taxon>Bryopsida</taxon>
        <taxon>Dicranidae</taxon>
        <taxon>Pseudoditrichales</taxon>
        <taxon>Ditrichaceae</taxon>
        <taxon>Ceratodon</taxon>
    </lineage>
</organism>
<evidence type="ECO:0000313" key="9">
    <source>
        <dbReference type="EMBL" id="KAG0561042.1"/>
    </source>
</evidence>
<proteinExistence type="inferred from homology"/>
<name>A0A8T0GVU6_CERPU</name>
<evidence type="ECO:0000256" key="2">
    <source>
        <dbReference type="ARBA" id="ARBA00012744"/>
    </source>
</evidence>
<protein>
    <recommendedName>
        <fullName evidence="2">beta-glucosidase</fullName>
        <ecNumber evidence="2">3.2.1.21</ecNumber>
    </recommendedName>
</protein>
<dbReference type="InterPro" id="IPR033132">
    <property type="entry name" value="GH_1_N_CS"/>
</dbReference>
<accession>A0A8T0GVU6</accession>
<feature type="chain" id="PRO_5035793928" description="beta-glucosidase" evidence="8">
    <location>
        <begin position="25"/>
        <end position="529"/>
    </location>
</feature>
<dbReference type="PANTHER" id="PTHR10353">
    <property type="entry name" value="GLYCOSYL HYDROLASE"/>
    <property type="match status" value="1"/>
</dbReference>
<dbReference type="FunFam" id="3.20.20.80:FF:000246">
    <property type="entry name" value="Predicted protein"/>
    <property type="match status" value="1"/>
</dbReference>
<dbReference type="PRINTS" id="PR00131">
    <property type="entry name" value="GLHYDRLASE1"/>
</dbReference>
<dbReference type="EC" id="3.2.1.21" evidence="2"/>
<dbReference type="EMBL" id="CM026430">
    <property type="protein sequence ID" value="KAG0561042.1"/>
    <property type="molecule type" value="Genomic_DNA"/>
</dbReference>
<dbReference type="SUPFAM" id="SSF51445">
    <property type="entry name" value="(Trans)glycosidases"/>
    <property type="match status" value="1"/>
</dbReference>
<dbReference type="GO" id="GO:0008422">
    <property type="term" value="F:beta-glucosidase activity"/>
    <property type="evidence" value="ECO:0007669"/>
    <property type="project" value="TreeGrafter"/>
</dbReference>
<sequence length="529" mass="60662">MAWLISFYFVPWIVLCLFSFVCLGDEYGSAKRDGYGEDWEFKLSLNSSVELGGRVHRSSFPLGFVFGSAGAAYQYEGAVDEDGRGPSIWDDFVRHPGHVKGNATGDTAVDQYHRFEEDIQILKDLNLDAYRFSISWSRILAVGRGHINWAGVAYYNRFINELIRQGIEPYVTLYHWDLPLALEATGGWLDPDIVSAYTEFATLCFDVFGDRVKYWMTFNEPHLFAKNGYENGIYAPGRCSAPFGHCASGDSIAEPLIVVHNVLNAHALAVSIYRKEFRDLQKGFIGLVLDGMWFTPCRKTQEDQDAAQRANEYWTGWILDPIYLGDYPASMRKYGVKLPTFTKEQSELLKNSVDFLGWNHYTSFFATYDKHSLENNDVSWSAMCNGVLIGPQAALEWFHIYPSGMRDSLSWLRERYGNPPVYITENGFATNTNDEPWSSEHVQDYDRIKYHHDYMQSLLLAIRDGSDARGYFTWSFLDNFEWGEGYQTRFGFYQVDIGRSLERRAKASAIWLTHVLSKETRYPLEIGNV</sequence>
<dbReference type="Gene3D" id="3.20.20.80">
    <property type="entry name" value="Glycosidases"/>
    <property type="match status" value="1"/>
</dbReference>
<gene>
    <name evidence="9" type="ORF">KC19_9G032600</name>
</gene>
<evidence type="ECO:0000256" key="1">
    <source>
        <dbReference type="ARBA" id="ARBA00010838"/>
    </source>
</evidence>
<evidence type="ECO:0000256" key="5">
    <source>
        <dbReference type="PROSITE-ProRule" id="PRU10055"/>
    </source>
</evidence>
<dbReference type="Proteomes" id="UP000822688">
    <property type="component" value="Chromosome 9"/>
</dbReference>
<feature type="signal peptide" evidence="8">
    <location>
        <begin position="1"/>
        <end position="24"/>
    </location>
</feature>